<feature type="domain" description="FAD-binding" evidence="1">
    <location>
        <begin position="6"/>
        <end position="314"/>
    </location>
</feature>
<dbReference type="Pfam" id="PF01494">
    <property type="entry name" value="FAD_binding_3"/>
    <property type="match status" value="1"/>
</dbReference>
<dbReference type="AlphaFoldDB" id="A0A846ZE75"/>
<dbReference type="Gene3D" id="3.50.50.60">
    <property type="entry name" value="FAD/NAD(P)-binding domain"/>
    <property type="match status" value="1"/>
</dbReference>
<dbReference type="SUPFAM" id="SSF51905">
    <property type="entry name" value="FAD/NAD(P)-binding domain"/>
    <property type="match status" value="1"/>
</dbReference>
<reference evidence="2 3" key="1">
    <citation type="submission" date="2020-04" db="EMBL/GenBank/DDBJ databases">
        <title>MicrobeNet Type strains.</title>
        <authorList>
            <person name="Nicholson A.C."/>
        </authorList>
    </citation>
    <scope>NUCLEOTIDE SEQUENCE [LARGE SCALE GENOMIC DNA]</scope>
    <source>
        <strain evidence="2 3">ATCC BAA-277</strain>
    </source>
</reference>
<dbReference type="PANTHER" id="PTHR42685">
    <property type="entry name" value="GERANYLGERANYL DIPHOSPHATE REDUCTASE"/>
    <property type="match status" value="1"/>
</dbReference>
<accession>A0A846ZE75</accession>
<evidence type="ECO:0000259" key="1">
    <source>
        <dbReference type="Pfam" id="PF01494"/>
    </source>
</evidence>
<protein>
    <submittedName>
        <fullName evidence="2">NAD(P)/FAD-dependent oxidoreductase</fullName>
    </submittedName>
</protein>
<organism evidence="2 3">
    <name type="scientific">Actinomadura latina</name>
    <dbReference type="NCBI Taxonomy" id="163603"/>
    <lineage>
        <taxon>Bacteria</taxon>
        <taxon>Bacillati</taxon>
        <taxon>Actinomycetota</taxon>
        <taxon>Actinomycetes</taxon>
        <taxon>Streptosporangiales</taxon>
        <taxon>Thermomonosporaceae</taxon>
        <taxon>Actinomadura</taxon>
    </lineage>
</organism>
<dbReference type="InterPro" id="IPR050407">
    <property type="entry name" value="Geranylgeranyl_reductase"/>
</dbReference>
<dbReference type="GO" id="GO:0071949">
    <property type="term" value="F:FAD binding"/>
    <property type="evidence" value="ECO:0007669"/>
    <property type="project" value="InterPro"/>
</dbReference>
<gene>
    <name evidence="2" type="ORF">HGB48_34950</name>
</gene>
<dbReference type="InterPro" id="IPR002938">
    <property type="entry name" value="FAD-bd"/>
</dbReference>
<dbReference type="RefSeq" id="WP_067641574.1">
    <property type="nucleotide sequence ID" value="NZ_JAAXPI010000106.1"/>
</dbReference>
<dbReference type="Proteomes" id="UP000579250">
    <property type="component" value="Unassembled WGS sequence"/>
</dbReference>
<dbReference type="InterPro" id="IPR036188">
    <property type="entry name" value="FAD/NAD-bd_sf"/>
</dbReference>
<dbReference type="PRINTS" id="PR00420">
    <property type="entry name" value="RNGMNOXGNASE"/>
</dbReference>
<proteinExistence type="predicted"/>
<evidence type="ECO:0000313" key="3">
    <source>
        <dbReference type="Proteomes" id="UP000579250"/>
    </source>
</evidence>
<name>A0A846ZE75_9ACTN</name>
<sequence>MASETYDAVIVGARCAGASAALLLARQGRRVLLIDRMGFPSDVMSTLYIHPPGTALLARWGLLDAVAASGCPPLDTVSYDVAGLRLTASTPSTPYSTVTYAPRRHVLDDLLVRAAIDAGADFADRTGLREVVRRDDRVTGVRIQTPGGLESVPARLVIGADGRGSRLASLVDAPFRRVDDLASCVYYSCWQGVRSGFGYHERPDSWIARIPTHDGVTMVATYFPQDRFQRIRRDPAAAHLESIERNAPDLHEQLAGAERVERLSGTGDQQNFFRRPHGPGWALIGDAGHHLDSITARGITNALTQAQLISDALAGQDLDDASGTDTRLAGFAKETYDLLSEPYQMALDLAKLRLTESRAALLRAIAGAPGLADRYFAMIAGVIDRSEFFTPEVVDLLPASASWTSPHP</sequence>
<keyword evidence="3" id="KW-1185">Reference proteome</keyword>
<evidence type="ECO:0000313" key="2">
    <source>
        <dbReference type="EMBL" id="NKZ08903.1"/>
    </source>
</evidence>
<dbReference type="PANTHER" id="PTHR42685:SF22">
    <property type="entry name" value="CONDITIONED MEDIUM FACTOR RECEPTOR 1"/>
    <property type="match status" value="1"/>
</dbReference>
<comment type="caution">
    <text evidence="2">The sequence shown here is derived from an EMBL/GenBank/DDBJ whole genome shotgun (WGS) entry which is preliminary data.</text>
</comment>
<dbReference type="EMBL" id="JAAXPI010000106">
    <property type="protein sequence ID" value="NKZ08903.1"/>
    <property type="molecule type" value="Genomic_DNA"/>
</dbReference>